<sequence length="512" mass="57621">MVIETAQGTWLLLLLSPIFLLLLHYALATFTTSRARKKDRLPPSPLALPVIGHLHLVGLLPHVSLRRLASKHGPDLMLLRLGAVPMLVASSPRAAEAILRTQDHVFASRPRTVLADIVFYGSRDVGFAPYGEHWRQARKLVTTHLLSVKKVQSLQLAREEEVSMVMTKISKAAAKSAVVDIGQILRSFTNDMICRTVSGKCPRDDRQKRIFQELAHETSLLLGGFDIEEYFPILARVSLVGKMMCAKAERLKKRWDELLEELIDDHENDHSCNLTYDENDDDFVDILLSVRQEYGLTREHVKAILQDVFFGGIDTSALVLEFTIAELMQKPHSLKKLQDEVRACIPKGQKSVSEVNMNNMAYLKAVIKEGLRLHPVAPVLAPHISMCDCNIDGYLIPSGTSVLVNVWAIGRDPRFWEDADEFMPERFVDSMSSATACVNFRGNDYQYLPFGSGRRMCPGMNFGIAAIEIMLANLMWKFDWTLPPGIEIDMSEVFGLSVHKKEKLLLIPKLHV</sequence>
<dbReference type="Pfam" id="PF00067">
    <property type="entry name" value="p450"/>
    <property type="match status" value="1"/>
</dbReference>
<dbReference type="Gramene" id="OPUNC11G11140.1">
    <property type="protein sequence ID" value="OPUNC11G11140.1"/>
    <property type="gene ID" value="OPUNC11G11140"/>
</dbReference>
<keyword evidence="6 11" id="KW-0479">Metal-binding</keyword>
<dbReference type="PANTHER" id="PTHR47955:SF14">
    <property type="entry name" value="OS01G0543600 PROTEIN"/>
    <property type="match status" value="1"/>
</dbReference>
<evidence type="ECO:0000256" key="7">
    <source>
        <dbReference type="ARBA" id="ARBA00022989"/>
    </source>
</evidence>
<keyword evidence="7" id="KW-1133">Transmembrane helix</keyword>
<name>A0A0E0MFC7_ORYPU</name>
<keyword evidence="10 12" id="KW-0503">Monooxygenase</keyword>
<dbReference type="PROSITE" id="PS00086">
    <property type="entry name" value="CYTOCHROME_P450"/>
    <property type="match status" value="1"/>
</dbReference>
<dbReference type="EnsemblPlants" id="OPUNC11G11140.1">
    <property type="protein sequence ID" value="OPUNC11G11140.1"/>
    <property type="gene ID" value="OPUNC11G11140"/>
</dbReference>
<comment type="cofactor">
    <cofactor evidence="1 11">
        <name>heme</name>
        <dbReference type="ChEBI" id="CHEBI:30413"/>
    </cofactor>
</comment>
<protein>
    <recommendedName>
        <fullName evidence="15">Cytochrome P450</fullName>
    </recommendedName>
</protein>
<feature type="binding site" description="axial binding residue" evidence="11">
    <location>
        <position position="457"/>
    </location>
    <ligand>
        <name>heme</name>
        <dbReference type="ChEBI" id="CHEBI:30413"/>
    </ligand>
    <ligandPart>
        <name>Fe</name>
        <dbReference type="ChEBI" id="CHEBI:18248"/>
    </ligandPart>
</feature>
<dbReference type="Proteomes" id="UP000026962">
    <property type="component" value="Chromosome 11"/>
</dbReference>
<evidence type="ECO:0000313" key="13">
    <source>
        <dbReference type="EnsemblPlants" id="OPUNC11G11140.1"/>
    </source>
</evidence>
<accession>A0A0E0MFC7</accession>
<evidence type="ECO:0000256" key="8">
    <source>
        <dbReference type="ARBA" id="ARBA00023002"/>
    </source>
</evidence>
<evidence type="ECO:0000256" key="6">
    <source>
        <dbReference type="ARBA" id="ARBA00022723"/>
    </source>
</evidence>
<keyword evidence="9 11" id="KW-0408">Iron</keyword>
<evidence type="ECO:0000256" key="3">
    <source>
        <dbReference type="ARBA" id="ARBA00010617"/>
    </source>
</evidence>
<keyword evidence="4 11" id="KW-0349">Heme</keyword>
<keyword evidence="8 12" id="KW-0560">Oxidoreductase</keyword>
<dbReference type="PANTHER" id="PTHR47955">
    <property type="entry name" value="CYTOCHROME P450 FAMILY 71 PROTEIN"/>
    <property type="match status" value="1"/>
</dbReference>
<reference evidence="13" key="2">
    <citation type="submission" date="2018-05" db="EMBL/GenBank/DDBJ databases">
        <title>OpunRS2 (Oryza punctata Reference Sequence Version 2).</title>
        <authorList>
            <person name="Zhang J."/>
            <person name="Kudrna D."/>
            <person name="Lee S."/>
            <person name="Talag J."/>
            <person name="Welchert J."/>
            <person name="Wing R.A."/>
        </authorList>
    </citation>
    <scope>NUCLEOTIDE SEQUENCE [LARGE SCALE GENOMIC DNA]</scope>
</reference>
<dbReference type="InterPro" id="IPR001128">
    <property type="entry name" value="Cyt_P450"/>
</dbReference>
<dbReference type="Gene3D" id="1.10.630.10">
    <property type="entry name" value="Cytochrome P450"/>
    <property type="match status" value="1"/>
</dbReference>
<dbReference type="GO" id="GO:0020037">
    <property type="term" value="F:heme binding"/>
    <property type="evidence" value="ECO:0007669"/>
    <property type="project" value="InterPro"/>
</dbReference>
<organism evidence="13">
    <name type="scientific">Oryza punctata</name>
    <name type="common">Red rice</name>
    <dbReference type="NCBI Taxonomy" id="4537"/>
    <lineage>
        <taxon>Eukaryota</taxon>
        <taxon>Viridiplantae</taxon>
        <taxon>Streptophyta</taxon>
        <taxon>Embryophyta</taxon>
        <taxon>Tracheophyta</taxon>
        <taxon>Spermatophyta</taxon>
        <taxon>Magnoliopsida</taxon>
        <taxon>Liliopsida</taxon>
        <taxon>Poales</taxon>
        <taxon>Poaceae</taxon>
        <taxon>BOP clade</taxon>
        <taxon>Oryzoideae</taxon>
        <taxon>Oryzeae</taxon>
        <taxon>Oryzinae</taxon>
        <taxon>Oryza</taxon>
    </lineage>
</organism>
<dbReference type="PRINTS" id="PR00385">
    <property type="entry name" value="P450"/>
</dbReference>
<dbReference type="PRINTS" id="PR00463">
    <property type="entry name" value="EP450I"/>
</dbReference>
<keyword evidence="5" id="KW-0812">Transmembrane</keyword>
<dbReference type="SUPFAM" id="SSF48264">
    <property type="entry name" value="Cytochrome P450"/>
    <property type="match status" value="1"/>
</dbReference>
<comment type="similarity">
    <text evidence="3 12">Belongs to the cytochrome P450 family.</text>
</comment>
<evidence type="ECO:0000256" key="5">
    <source>
        <dbReference type="ARBA" id="ARBA00022692"/>
    </source>
</evidence>
<dbReference type="GO" id="GO:0005506">
    <property type="term" value="F:iron ion binding"/>
    <property type="evidence" value="ECO:0007669"/>
    <property type="project" value="InterPro"/>
</dbReference>
<evidence type="ECO:0000256" key="1">
    <source>
        <dbReference type="ARBA" id="ARBA00001971"/>
    </source>
</evidence>
<dbReference type="GO" id="GO:0016705">
    <property type="term" value="F:oxidoreductase activity, acting on paired donors, with incorporation or reduction of molecular oxygen"/>
    <property type="evidence" value="ECO:0007669"/>
    <property type="project" value="InterPro"/>
</dbReference>
<comment type="pathway">
    <text evidence="2">Secondary metabolite biosynthesis.</text>
</comment>
<keyword evidence="7" id="KW-0472">Membrane</keyword>
<evidence type="ECO:0000256" key="12">
    <source>
        <dbReference type="RuleBase" id="RU000461"/>
    </source>
</evidence>
<dbReference type="FunFam" id="1.10.630.10:FF:000055">
    <property type="entry name" value="Cytochrome P450 71A26"/>
    <property type="match status" value="1"/>
</dbReference>
<reference evidence="13" key="1">
    <citation type="submission" date="2015-04" db="UniProtKB">
        <authorList>
            <consortium name="EnsemblPlants"/>
        </authorList>
    </citation>
    <scope>IDENTIFICATION</scope>
</reference>
<dbReference type="InterPro" id="IPR036396">
    <property type="entry name" value="Cyt_P450_sf"/>
</dbReference>
<dbReference type="InterPro" id="IPR002401">
    <property type="entry name" value="Cyt_P450_E_grp-I"/>
</dbReference>
<keyword evidence="14" id="KW-1185">Reference proteome</keyword>
<dbReference type="HOGENOM" id="CLU_001570_4_1_1"/>
<dbReference type="GO" id="GO:0004497">
    <property type="term" value="F:monooxygenase activity"/>
    <property type="evidence" value="ECO:0007669"/>
    <property type="project" value="UniProtKB-KW"/>
</dbReference>
<dbReference type="InterPro" id="IPR017972">
    <property type="entry name" value="Cyt_P450_CS"/>
</dbReference>
<dbReference type="OMA" id="GMDLMFL"/>
<dbReference type="STRING" id="4537.A0A0E0MFC7"/>
<evidence type="ECO:0000256" key="4">
    <source>
        <dbReference type="ARBA" id="ARBA00022617"/>
    </source>
</evidence>
<dbReference type="AlphaFoldDB" id="A0A0E0MFC7"/>
<proteinExistence type="inferred from homology"/>
<dbReference type="CDD" id="cd11072">
    <property type="entry name" value="CYP71-like"/>
    <property type="match status" value="1"/>
</dbReference>
<evidence type="ECO:0000256" key="11">
    <source>
        <dbReference type="PIRSR" id="PIRSR602401-1"/>
    </source>
</evidence>
<evidence type="ECO:0000256" key="2">
    <source>
        <dbReference type="ARBA" id="ARBA00005179"/>
    </source>
</evidence>
<evidence type="ECO:0000256" key="10">
    <source>
        <dbReference type="ARBA" id="ARBA00023033"/>
    </source>
</evidence>
<evidence type="ECO:0000313" key="14">
    <source>
        <dbReference type="Proteomes" id="UP000026962"/>
    </source>
</evidence>
<evidence type="ECO:0000256" key="9">
    <source>
        <dbReference type="ARBA" id="ARBA00023004"/>
    </source>
</evidence>
<evidence type="ECO:0008006" key="15">
    <source>
        <dbReference type="Google" id="ProtNLM"/>
    </source>
</evidence>
<dbReference type="eggNOG" id="KOG0156">
    <property type="taxonomic scope" value="Eukaryota"/>
</dbReference>